<gene>
    <name evidence="1" type="ORF">DWY29_05280</name>
</gene>
<organism evidence="1 2">
    <name type="scientific">Roseburia inulinivorans</name>
    <dbReference type="NCBI Taxonomy" id="360807"/>
    <lineage>
        <taxon>Bacteria</taxon>
        <taxon>Bacillati</taxon>
        <taxon>Bacillota</taxon>
        <taxon>Clostridia</taxon>
        <taxon>Lachnospirales</taxon>
        <taxon>Lachnospiraceae</taxon>
        <taxon>Roseburia</taxon>
    </lineage>
</organism>
<dbReference type="EMBL" id="QRUN01000004">
    <property type="protein sequence ID" value="RGR70086.1"/>
    <property type="molecule type" value="Genomic_DNA"/>
</dbReference>
<protein>
    <submittedName>
        <fullName evidence="1">Uncharacterized protein</fullName>
    </submittedName>
</protein>
<reference evidence="1 2" key="1">
    <citation type="submission" date="2018-08" db="EMBL/GenBank/DDBJ databases">
        <title>A genome reference for cultivated species of the human gut microbiota.</title>
        <authorList>
            <person name="Zou Y."/>
            <person name="Xue W."/>
            <person name="Luo G."/>
        </authorList>
    </citation>
    <scope>NUCLEOTIDE SEQUENCE [LARGE SCALE GENOMIC DNA]</scope>
    <source>
        <strain evidence="1 2">AF24-4</strain>
    </source>
</reference>
<comment type="caution">
    <text evidence="1">The sequence shown here is derived from an EMBL/GenBank/DDBJ whole genome shotgun (WGS) entry which is preliminary data.</text>
</comment>
<evidence type="ECO:0000313" key="1">
    <source>
        <dbReference type="EMBL" id="RGR70086.1"/>
    </source>
</evidence>
<evidence type="ECO:0000313" key="2">
    <source>
        <dbReference type="Proteomes" id="UP000285820"/>
    </source>
</evidence>
<proteinExistence type="predicted"/>
<accession>A0A412FPL7</accession>
<dbReference type="Proteomes" id="UP000285820">
    <property type="component" value="Unassembled WGS sequence"/>
</dbReference>
<sequence length="190" mass="21567">MSKKLNLSGKLDFTDIDLTAPEVVINELLEELPAETNGLICGKIQSYSGHVMSYKTRGISSLALALDTTSDRDVDIQNDLGKMGTEIHKFECYLYTPEYESYRYRMFFVKYNVSNYPVTVVLEESIAKSISGTSGEYIYTCDTRNELEELVVNVLTSKRIITVMQELIRVNQSKRNLEKTTETTTDEENG</sequence>
<name>A0A412FPL7_9FIRM</name>
<dbReference type="RefSeq" id="WP_118125579.1">
    <property type="nucleotide sequence ID" value="NZ_DBFJSD010000070.1"/>
</dbReference>
<dbReference type="AlphaFoldDB" id="A0A412FPL7"/>